<dbReference type="InterPro" id="IPR016181">
    <property type="entry name" value="Acyl_CoA_acyltransferase"/>
</dbReference>
<evidence type="ECO:0000313" key="2">
    <source>
        <dbReference type="EMBL" id="MYR35058.1"/>
    </source>
</evidence>
<evidence type="ECO:0000313" key="3">
    <source>
        <dbReference type="Proteomes" id="UP000467124"/>
    </source>
</evidence>
<dbReference type="Proteomes" id="UP000467124">
    <property type="component" value="Unassembled WGS sequence"/>
</dbReference>
<evidence type="ECO:0000259" key="1">
    <source>
        <dbReference type="PROSITE" id="PS51186"/>
    </source>
</evidence>
<accession>A0A7K2IYJ6</accession>
<comment type="caution">
    <text evidence="2">The sequence shown here is derived from an EMBL/GenBank/DDBJ whole genome shotgun (WGS) entry which is preliminary data.</text>
</comment>
<dbReference type="EMBL" id="WWHY01000001">
    <property type="protein sequence ID" value="MYR35058.1"/>
    <property type="molecule type" value="Genomic_DNA"/>
</dbReference>
<name>A0A7K2IYJ6_9ACTN</name>
<dbReference type="Pfam" id="PF00583">
    <property type="entry name" value="Acetyltransf_1"/>
    <property type="match status" value="1"/>
</dbReference>
<reference evidence="2 3" key="1">
    <citation type="journal article" date="2019" name="Nat. Commun.">
        <title>The antimicrobial potential of Streptomyces from insect microbiomes.</title>
        <authorList>
            <person name="Chevrette M.G."/>
            <person name="Carlson C.M."/>
            <person name="Ortega H.E."/>
            <person name="Thomas C."/>
            <person name="Ananiev G.E."/>
            <person name="Barns K.J."/>
            <person name="Book A.J."/>
            <person name="Cagnazzo J."/>
            <person name="Carlos C."/>
            <person name="Flanigan W."/>
            <person name="Grubbs K.J."/>
            <person name="Horn H.A."/>
            <person name="Hoffmann F.M."/>
            <person name="Klassen J.L."/>
            <person name="Knack J.J."/>
            <person name="Lewin G.R."/>
            <person name="McDonald B.R."/>
            <person name="Muller L."/>
            <person name="Melo W.G.P."/>
            <person name="Pinto-Tomas A.A."/>
            <person name="Schmitz A."/>
            <person name="Wendt-Pienkowski E."/>
            <person name="Wildman S."/>
            <person name="Zhao M."/>
            <person name="Zhang F."/>
            <person name="Bugni T.S."/>
            <person name="Andes D.R."/>
            <person name="Pupo M.T."/>
            <person name="Currie C.R."/>
        </authorList>
    </citation>
    <scope>NUCLEOTIDE SEQUENCE [LARGE SCALE GENOMIC DNA]</scope>
    <source>
        <strain evidence="2 3">SID5840</strain>
    </source>
</reference>
<dbReference type="RefSeq" id="WP_161111867.1">
    <property type="nucleotide sequence ID" value="NZ_WWHY01000001.1"/>
</dbReference>
<organism evidence="2 3">
    <name type="scientific">Nocardiopsis alba</name>
    <dbReference type="NCBI Taxonomy" id="53437"/>
    <lineage>
        <taxon>Bacteria</taxon>
        <taxon>Bacillati</taxon>
        <taxon>Actinomycetota</taxon>
        <taxon>Actinomycetes</taxon>
        <taxon>Streptosporangiales</taxon>
        <taxon>Nocardiopsidaceae</taxon>
        <taxon>Nocardiopsis</taxon>
    </lineage>
</organism>
<feature type="domain" description="N-acetyltransferase" evidence="1">
    <location>
        <begin position="173"/>
        <end position="317"/>
    </location>
</feature>
<dbReference type="Gene3D" id="3.40.630.30">
    <property type="match status" value="1"/>
</dbReference>
<sequence>MTTSEFLTAADVELMQDLAQRITATHPELVNSDASFGELAWNWGRAHAAQGSSWRRRLWFSGGELVAWGWVKLPCSVRLSDGSVANATGAYLAYQVHPDHAELVDEVIDWYEATAAGLERTVLPGDPDGFALERWAAHGYVPDPDGLGDTGSWTQLNQRDLTDVESPKLPDGYRFRTADEAGGEAAVRAHLNAWGPRAYTVEAYRDLRETTGYRGDLHVLVEAPDGEMAASTIMWLDEVNRTAEFEPMGTHPDHRRLGLARALLLHGMLLAREAGAVHATVACLGAPGHPAARELYYGAGFRELCRDVPLIKDASAG</sequence>
<gene>
    <name evidence="2" type="ORF">GTW20_23055</name>
</gene>
<proteinExistence type="predicted"/>
<dbReference type="AlphaFoldDB" id="A0A7K2IYJ6"/>
<keyword evidence="2" id="KW-0808">Transferase</keyword>
<dbReference type="InterPro" id="IPR000182">
    <property type="entry name" value="GNAT_dom"/>
</dbReference>
<protein>
    <submittedName>
        <fullName evidence="2">GNAT family N-acetyltransferase</fullName>
    </submittedName>
</protein>
<dbReference type="SUPFAM" id="SSF55729">
    <property type="entry name" value="Acyl-CoA N-acyltransferases (Nat)"/>
    <property type="match status" value="1"/>
</dbReference>
<dbReference type="PROSITE" id="PS51186">
    <property type="entry name" value="GNAT"/>
    <property type="match status" value="1"/>
</dbReference>
<dbReference type="GO" id="GO:0016747">
    <property type="term" value="F:acyltransferase activity, transferring groups other than amino-acyl groups"/>
    <property type="evidence" value="ECO:0007669"/>
    <property type="project" value="InterPro"/>
</dbReference>